<dbReference type="Proteomes" id="UP000054248">
    <property type="component" value="Unassembled WGS sequence"/>
</dbReference>
<accession>A0A0C3MH06</accession>
<name>A0A0C3MH06_9AGAM</name>
<protein>
    <submittedName>
        <fullName evidence="1">Uncharacterized protein</fullName>
    </submittedName>
</protein>
<proteinExistence type="predicted"/>
<reference evidence="1 2" key="1">
    <citation type="submission" date="2014-04" db="EMBL/GenBank/DDBJ databases">
        <authorList>
            <consortium name="DOE Joint Genome Institute"/>
            <person name="Kuo A."/>
            <person name="Girlanda M."/>
            <person name="Perotto S."/>
            <person name="Kohler A."/>
            <person name="Nagy L.G."/>
            <person name="Floudas D."/>
            <person name="Copeland A."/>
            <person name="Barry K.W."/>
            <person name="Cichocki N."/>
            <person name="Veneault-Fourrey C."/>
            <person name="LaButti K."/>
            <person name="Lindquist E.A."/>
            <person name="Lipzen A."/>
            <person name="Lundell T."/>
            <person name="Morin E."/>
            <person name="Murat C."/>
            <person name="Sun H."/>
            <person name="Tunlid A."/>
            <person name="Henrissat B."/>
            <person name="Grigoriev I.V."/>
            <person name="Hibbett D.S."/>
            <person name="Martin F."/>
            <person name="Nordberg H.P."/>
            <person name="Cantor M.N."/>
            <person name="Hua S.X."/>
        </authorList>
    </citation>
    <scope>NUCLEOTIDE SEQUENCE [LARGE SCALE GENOMIC DNA]</scope>
    <source>
        <strain evidence="1 2">MUT 4182</strain>
    </source>
</reference>
<reference evidence="2" key="2">
    <citation type="submission" date="2015-01" db="EMBL/GenBank/DDBJ databases">
        <title>Evolutionary Origins and Diversification of the Mycorrhizal Mutualists.</title>
        <authorList>
            <consortium name="DOE Joint Genome Institute"/>
            <consortium name="Mycorrhizal Genomics Consortium"/>
            <person name="Kohler A."/>
            <person name="Kuo A."/>
            <person name="Nagy L.G."/>
            <person name="Floudas D."/>
            <person name="Copeland A."/>
            <person name="Barry K.W."/>
            <person name="Cichocki N."/>
            <person name="Veneault-Fourrey C."/>
            <person name="LaButti K."/>
            <person name="Lindquist E.A."/>
            <person name="Lipzen A."/>
            <person name="Lundell T."/>
            <person name="Morin E."/>
            <person name="Murat C."/>
            <person name="Riley R."/>
            <person name="Ohm R."/>
            <person name="Sun H."/>
            <person name="Tunlid A."/>
            <person name="Henrissat B."/>
            <person name="Grigoriev I.V."/>
            <person name="Hibbett D.S."/>
            <person name="Martin F."/>
        </authorList>
    </citation>
    <scope>NUCLEOTIDE SEQUENCE [LARGE SCALE GENOMIC DNA]</scope>
    <source>
        <strain evidence="2">MUT 4182</strain>
    </source>
</reference>
<keyword evidence="2" id="KW-1185">Reference proteome</keyword>
<dbReference type="HOGENOM" id="CLU_934441_0_0_1"/>
<organism evidence="1 2">
    <name type="scientific">Tulasnella calospora MUT 4182</name>
    <dbReference type="NCBI Taxonomy" id="1051891"/>
    <lineage>
        <taxon>Eukaryota</taxon>
        <taxon>Fungi</taxon>
        <taxon>Dikarya</taxon>
        <taxon>Basidiomycota</taxon>
        <taxon>Agaricomycotina</taxon>
        <taxon>Agaricomycetes</taxon>
        <taxon>Cantharellales</taxon>
        <taxon>Tulasnellaceae</taxon>
        <taxon>Tulasnella</taxon>
    </lineage>
</organism>
<dbReference type="OrthoDB" id="3313949at2759"/>
<gene>
    <name evidence="1" type="ORF">M407DRAFT_210429</name>
</gene>
<dbReference type="AlphaFoldDB" id="A0A0C3MH06"/>
<evidence type="ECO:0000313" key="2">
    <source>
        <dbReference type="Proteomes" id="UP000054248"/>
    </source>
</evidence>
<dbReference type="EMBL" id="KN822951">
    <property type="protein sequence ID" value="KIO32997.1"/>
    <property type="molecule type" value="Genomic_DNA"/>
</dbReference>
<evidence type="ECO:0000313" key="1">
    <source>
        <dbReference type="EMBL" id="KIO32997.1"/>
    </source>
</evidence>
<sequence length="347" mass="38432">MYTFPYWKTQADVHQASVENGGVNNNTNAAPIVELAALQHLSLKDVSELMTRDLLARLRLPNDCAISVRCTILDSSPTRSFLNPALSRYRETLQYAGKTHRIKIGITRTGFRLIAADRRRHISLYFVRTPAVRDALEWFGINTESGNDMESHSETLPEGVVAPHSDPSVTLELSESARKLLGFDHLASVLDLRCITKIKMTRLCPQKQTAVLSYLSKRHASVQQMPTTASPNLPGNGGAIKHRANVRPFPGLRNLVVNGSKDHALKDVIDYVRSRSGDGTVAGAPEASARLKRIEFVDESPGAIRNGSVTHPKEACWDLLSELLDLMDNDVEVCWHGERIFKAGTME</sequence>